<reference evidence="1 2" key="1">
    <citation type="submission" date="2021-01" db="EMBL/GenBank/DDBJ databases">
        <title>Genomic Encyclopedia of Type Strains, Phase IV (KMG-IV): sequencing the most valuable type-strain genomes for metagenomic binning, comparative biology and taxonomic classification.</title>
        <authorList>
            <person name="Goeker M."/>
        </authorList>
    </citation>
    <scope>NUCLEOTIDE SEQUENCE [LARGE SCALE GENOMIC DNA]</scope>
    <source>
        <strain evidence="1 2">DSM 25540</strain>
    </source>
</reference>
<evidence type="ECO:0000313" key="1">
    <source>
        <dbReference type="EMBL" id="MBM7634365.1"/>
    </source>
</evidence>
<comment type="caution">
    <text evidence="1">The sequence shown here is derived from an EMBL/GenBank/DDBJ whole genome shotgun (WGS) entry which is preliminary data.</text>
</comment>
<accession>A0ABS2PG16</accession>
<dbReference type="Proteomes" id="UP000741863">
    <property type="component" value="Unassembled WGS sequence"/>
</dbReference>
<name>A0ABS2PG16_9BACL</name>
<evidence type="ECO:0000313" key="2">
    <source>
        <dbReference type="Proteomes" id="UP000741863"/>
    </source>
</evidence>
<proteinExistence type="predicted"/>
<dbReference type="EMBL" id="JAFBEC010000011">
    <property type="protein sequence ID" value="MBM7634365.1"/>
    <property type="molecule type" value="Genomic_DNA"/>
</dbReference>
<sequence length="35" mass="3660">MKSWMLVAAIALTVLVVGDASGSELIGTQTKNEIL</sequence>
<protein>
    <submittedName>
        <fullName evidence="1">Uncharacterized protein</fullName>
    </submittedName>
</protein>
<gene>
    <name evidence="1" type="ORF">JOD17_003467</name>
</gene>
<keyword evidence="2" id="KW-1185">Reference proteome</keyword>
<organism evidence="1 2">
    <name type="scientific">Geomicrobium sediminis</name>
    <dbReference type="NCBI Taxonomy" id="1347788"/>
    <lineage>
        <taxon>Bacteria</taxon>
        <taxon>Bacillati</taxon>
        <taxon>Bacillota</taxon>
        <taxon>Bacilli</taxon>
        <taxon>Bacillales</taxon>
        <taxon>Geomicrobium</taxon>
    </lineage>
</organism>